<accession>A0AAW1L553</accession>
<evidence type="ECO:0000313" key="3">
    <source>
        <dbReference type="Proteomes" id="UP001458880"/>
    </source>
</evidence>
<evidence type="ECO:0000256" key="1">
    <source>
        <dbReference type="SAM" id="MobiDB-lite"/>
    </source>
</evidence>
<comment type="caution">
    <text evidence="2">The sequence shown here is derived from an EMBL/GenBank/DDBJ whole genome shotgun (WGS) entry which is preliminary data.</text>
</comment>
<protein>
    <recommendedName>
        <fullName evidence="4">Retrotransposon gag domain-containing protein</fullName>
    </recommendedName>
</protein>
<organism evidence="2 3">
    <name type="scientific">Popillia japonica</name>
    <name type="common">Japanese beetle</name>
    <dbReference type="NCBI Taxonomy" id="7064"/>
    <lineage>
        <taxon>Eukaryota</taxon>
        <taxon>Metazoa</taxon>
        <taxon>Ecdysozoa</taxon>
        <taxon>Arthropoda</taxon>
        <taxon>Hexapoda</taxon>
        <taxon>Insecta</taxon>
        <taxon>Pterygota</taxon>
        <taxon>Neoptera</taxon>
        <taxon>Endopterygota</taxon>
        <taxon>Coleoptera</taxon>
        <taxon>Polyphaga</taxon>
        <taxon>Scarabaeiformia</taxon>
        <taxon>Scarabaeidae</taxon>
        <taxon>Rutelinae</taxon>
        <taxon>Popillia</taxon>
    </lineage>
</organism>
<name>A0AAW1L553_POPJA</name>
<reference evidence="2 3" key="1">
    <citation type="journal article" date="2024" name="BMC Genomics">
        <title>De novo assembly and annotation of Popillia japonica's genome with initial clues to its potential as an invasive pest.</title>
        <authorList>
            <person name="Cucini C."/>
            <person name="Boschi S."/>
            <person name="Funari R."/>
            <person name="Cardaioli E."/>
            <person name="Iannotti N."/>
            <person name="Marturano G."/>
            <person name="Paoli F."/>
            <person name="Bruttini M."/>
            <person name="Carapelli A."/>
            <person name="Frati F."/>
            <person name="Nardi F."/>
        </authorList>
    </citation>
    <scope>NUCLEOTIDE SEQUENCE [LARGE SCALE GENOMIC DNA]</scope>
    <source>
        <strain evidence="2">DMR45628</strain>
    </source>
</reference>
<dbReference type="Proteomes" id="UP001458880">
    <property type="component" value="Unassembled WGS sequence"/>
</dbReference>
<dbReference type="AlphaFoldDB" id="A0AAW1L553"/>
<feature type="region of interest" description="Disordered" evidence="1">
    <location>
        <begin position="140"/>
        <end position="160"/>
    </location>
</feature>
<evidence type="ECO:0000313" key="2">
    <source>
        <dbReference type="EMBL" id="KAK9729920.1"/>
    </source>
</evidence>
<sequence>MMVIHKWPDSFALEIARSNLIGGAWQWWRTKERNIRNFNDFVAAYEHTFLKDEGLPSKWKRMTELVQHKGELLNQYFHTKVRLCSELKLTFADTKEQILIGLFDRNMCSTMLGRSHVDTDNLFHDLMEYERINIARVERIRDSKKPHRQSEASSEETKGR</sequence>
<dbReference type="EMBL" id="JASPKY010000155">
    <property type="protein sequence ID" value="KAK9729920.1"/>
    <property type="molecule type" value="Genomic_DNA"/>
</dbReference>
<evidence type="ECO:0008006" key="4">
    <source>
        <dbReference type="Google" id="ProtNLM"/>
    </source>
</evidence>
<proteinExistence type="predicted"/>
<keyword evidence="3" id="KW-1185">Reference proteome</keyword>
<gene>
    <name evidence="2" type="ORF">QE152_g15650</name>
</gene>